<dbReference type="NCBIfam" id="NF004160">
    <property type="entry name" value="PRK05627.1-3"/>
    <property type="match status" value="1"/>
</dbReference>
<evidence type="ECO:0000256" key="1">
    <source>
        <dbReference type="ARBA" id="ARBA00002121"/>
    </source>
</evidence>
<evidence type="ECO:0000256" key="9">
    <source>
        <dbReference type="ARBA" id="ARBA00022777"/>
    </source>
</evidence>
<comment type="catalytic activity">
    <reaction evidence="13 15">
        <text>riboflavin + ATP = FMN + ADP + H(+)</text>
        <dbReference type="Rhea" id="RHEA:14357"/>
        <dbReference type="ChEBI" id="CHEBI:15378"/>
        <dbReference type="ChEBI" id="CHEBI:30616"/>
        <dbReference type="ChEBI" id="CHEBI:57986"/>
        <dbReference type="ChEBI" id="CHEBI:58210"/>
        <dbReference type="ChEBI" id="CHEBI:456216"/>
        <dbReference type="EC" id="2.7.1.26"/>
    </reaction>
</comment>
<keyword evidence="8 15" id="KW-0547">Nucleotide-binding</keyword>
<comment type="pathway">
    <text evidence="3 15">Cofactor biosynthesis; FMN biosynthesis; FMN from riboflavin (ATP route): step 1/1.</text>
</comment>
<dbReference type="Pfam" id="PF06574">
    <property type="entry name" value="FAD_syn"/>
    <property type="match status" value="1"/>
</dbReference>
<dbReference type="GO" id="GO:0006747">
    <property type="term" value="P:FAD biosynthetic process"/>
    <property type="evidence" value="ECO:0007669"/>
    <property type="project" value="UniProtKB-UniRule"/>
</dbReference>
<dbReference type="PANTHER" id="PTHR22749">
    <property type="entry name" value="RIBOFLAVIN KINASE/FMN ADENYLYLTRANSFERASE"/>
    <property type="match status" value="1"/>
</dbReference>
<keyword evidence="7 15" id="KW-0548">Nucleotidyltransferase</keyword>
<evidence type="ECO:0000256" key="7">
    <source>
        <dbReference type="ARBA" id="ARBA00022695"/>
    </source>
</evidence>
<proteinExistence type="inferred from homology"/>
<comment type="function">
    <text evidence="1">Catalyzes the phosphorylation of riboflavin to FMN followed by the adenylation of FMN to FAD.</text>
</comment>
<evidence type="ECO:0000256" key="10">
    <source>
        <dbReference type="ARBA" id="ARBA00022827"/>
    </source>
</evidence>
<keyword evidence="6 15" id="KW-0808">Transferase</keyword>
<evidence type="ECO:0000256" key="11">
    <source>
        <dbReference type="ARBA" id="ARBA00022840"/>
    </source>
</evidence>
<dbReference type="FunFam" id="3.40.50.620:FF:000021">
    <property type="entry name" value="Riboflavin biosynthesis protein"/>
    <property type="match status" value="1"/>
</dbReference>
<dbReference type="SUPFAM" id="SSF82114">
    <property type="entry name" value="Riboflavin kinase-like"/>
    <property type="match status" value="1"/>
</dbReference>
<dbReference type="UniPathway" id="UPA00277">
    <property type="reaction ID" value="UER00407"/>
</dbReference>
<dbReference type="SUPFAM" id="SSF52374">
    <property type="entry name" value="Nucleotidylyl transferase"/>
    <property type="match status" value="1"/>
</dbReference>
<evidence type="ECO:0000256" key="5">
    <source>
        <dbReference type="ARBA" id="ARBA00022643"/>
    </source>
</evidence>
<evidence type="ECO:0000256" key="3">
    <source>
        <dbReference type="ARBA" id="ARBA00005201"/>
    </source>
</evidence>
<keyword evidence="9 15" id="KW-0418">Kinase</keyword>
<dbReference type="GO" id="GO:0009231">
    <property type="term" value="P:riboflavin biosynthetic process"/>
    <property type="evidence" value="ECO:0007669"/>
    <property type="project" value="InterPro"/>
</dbReference>
<dbReference type="AlphaFoldDB" id="A0A0S4QJ87"/>
<dbReference type="EC" id="2.7.1.26" evidence="15"/>
<dbReference type="PIRSF" id="PIRSF004491">
    <property type="entry name" value="FAD_Synth"/>
    <property type="match status" value="1"/>
</dbReference>
<sequence length="309" mass="33983">MRRWRGVENTPQDWPGGVVTIGFFDGVHLGHRRIVGRAVELARQRGQRSTVLTFDPHPAEVLRPGTHPAQLTTLRYKAELLAAIGVDALCVAPFTLEFSRIPAEEFVRQVLVGRLRATTVVVGENFTYGHRAAGNVESLARDGRAEGFEVEGIGLVRADEKVLSSTEIRRRVAAGDVEGAAAALGRPHRVEGVVVHGDARGRTIGYPTANLQCAPWSAIPDDGVYAGFASWSDQRRAAAISIGTNPTFEGRDRRVEAFLLDFDGDLYGEYMTYEFTRRLRPTLRFDSVDELVEQMGRDVDATRSATLPV</sequence>
<evidence type="ECO:0000313" key="18">
    <source>
        <dbReference type="Proteomes" id="UP000198802"/>
    </source>
</evidence>
<gene>
    <name evidence="17" type="ORF">Ga0074812_105296</name>
</gene>
<dbReference type="InterPro" id="IPR023465">
    <property type="entry name" value="Riboflavin_kinase_dom_sf"/>
</dbReference>
<dbReference type="InterPro" id="IPR015864">
    <property type="entry name" value="FAD_synthase"/>
</dbReference>
<dbReference type="InterPro" id="IPR023468">
    <property type="entry name" value="Riboflavin_kinase"/>
</dbReference>
<dbReference type="Pfam" id="PF01687">
    <property type="entry name" value="Flavokinase"/>
    <property type="match status" value="1"/>
</dbReference>
<dbReference type="NCBIfam" id="TIGR00083">
    <property type="entry name" value="ribF"/>
    <property type="match status" value="1"/>
</dbReference>
<keyword evidence="11 15" id="KW-0067">ATP-binding</keyword>
<dbReference type="Gene3D" id="2.40.30.30">
    <property type="entry name" value="Riboflavin kinase-like"/>
    <property type="match status" value="1"/>
</dbReference>
<protein>
    <recommendedName>
        <fullName evidence="15">Riboflavin biosynthesis protein</fullName>
    </recommendedName>
    <domain>
        <recommendedName>
            <fullName evidence="15">Riboflavin kinase</fullName>
            <ecNumber evidence="15">2.7.1.26</ecNumber>
        </recommendedName>
        <alternativeName>
            <fullName evidence="15">Flavokinase</fullName>
        </alternativeName>
    </domain>
    <domain>
        <recommendedName>
            <fullName evidence="15">FMN adenylyltransferase</fullName>
            <ecNumber evidence="15">2.7.7.2</ecNumber>
        </recommendedName>
        <alternativeName>
            <fullName evidence="15">FAD pyrophosphorylase</fullName>
        </alternativeName>
        <alternativeName>
            <fullName evidence="15">FAD synthase</fullName>
        </alternativeName>
    </domain>
</protein>
<evidence type="ECO:0000256" key="2">
    <source>
        <dbReference type="ARBA" id="ARBA00004726"/>
    </source>
</evidence>
<dbReference type="GO" id="GO:0005524">
    <property type="term" value="F:ATP binding"/>
    <property type="evidence" value="ECO:0007669"/>
    <property type="project" value="UniProtKB-UniRule"/>
</dbReference>
<reference evidence="18" key="1">
    <citation type="submission" date="2015-11" db="EMBL/GenBank/DDBJ databases">
        <authorList>
            <person name="Varghese N."/>
        </authorList>
    </citation>
    <scope>NUCLEOTIDE SEQUENCE [LARGE SCALE GENOMIC DNA]</scope>
    <source>
        <strain evidence="18">DSM 45899</strain>
    </source>
</reference>
<dbReference type="PANTHER" id="PTHR22749:SF6">
    <property type="entry name" value="RIBOFLAVIN KINASE"/>
    <property type="match status" value="1"/>
</dbReference>
<evidence type="ECO:0000256" key="6">
    <source>
        <dbReference type="ARBA" id="ARBA00022679"/>
    </source>
</evidence>
<feature type="domain" description="Riboflavin kinase" evidence="16">
    <location>
        <begin position="183"/>
        <end position="307"/>
    </location>
</feature>
<dbReference type="InterPro" id="IPR002606">
    <property type="entry name" value="Riboflavin_kinase_bac"/>
</dbReference>
<evidence type="ECO:0000256" key="15">
    <source>
        <dbReference type="PIRNR" id="PIRNR004491"/>
    </source>
</evidence>
<evidence type="ECO:0000256" key="12">
    <source>
        <dbReference type="ARBA" id="ARBA00023268"/>
    </source>
</evidence>
<dbReference type="EMBL" id="FAOZ01000005">
    <property type="protein sequence ID" value="CUU55643.1"/>
    <property type="molecule type" value="Genomic_DNA"/>
</dbReference>
<organism evidence="17 18">
    <name type="scientific">Parafrankia irregularis</name>
    <dbReference type="NCBI Taxonomy" id="795642"/>
    <lineage>
        <taxon>Bacteria</taxon>
        <taxon>Bacillati</taxon>
        <taxon>Actinomycetota</taxon>
        <taxon>Actinomycetes</taxon>
        <taxon>Frankiales</taxon>
        <taxon>Frankiaceae</taxon>
        <taxon>Parafrankia</taxon>
    </lineage>
</organism>
<dbReference type="GO" id="GO:0003919">
    <property type="term" value="F:FMN adenylyltransferase activity"/>
    <property type="evidence" value="ECO:0007669"/>
    <property type="project" value="UniProtKB-UniRule"/>
</dbReference>
<dbReference type="Proteomes" id="UP000198802">
    <property type="component" value="Unassembled WGS sequence"/>
</dbReference>
<dbReference type="GO" id="GO:0009398">
    <property type="term" value="P:FMN biosynthetic process"/>
    <property type="evidence" value="ECO:0007669"/>
    <property type="project" value="UniProtKB-UniRule"/>
</dbReference>
<dbReference type="SMART" id="SM00904">
    <property type="entry name" value="Flavokinase"/>
    <property type="match status" value="1"/>
</dbReference>
<evidence type="ECO:0000256" key="4">
    <source>
        <dbReference type="ARBA" id="ARBA00022630"/>
    </source>
</evidence>
<evidence type="ECO:0000256" key="13">
    <source>
        <dbReference type="ARBA" id="ARBA00047880"/>
    </source>
</evidence>
<evidence type="ECO:0000256" key="14">
    <source>
        <dbReference type="ARBA" id="ARBA00049494"/>
    </source>
</evidence>
<dbReference type="FunFam" id="2.40.30.30:FF:000003">
    <property type="entry name" value="Riboflavin biosynthesis protein"/>
    <property type="match status" value="1"/>
</dbReference>
<dbReference type="RefSeq" id="WP_091274418.1">
    <property type="nucleotide sequence ID" value="NZ_FAOZ01000005.1"/>
</dbReference>
<comment type="similarity">
    <text evidence="15">Belongs to the ribF family.</text>
</comment>
<evidence type="ECO:0000259" key="16">
    <source>
        <dbReference type="SMART" id="SM00904"/>
    </source>
</evidence>
<keyword evidence="5 15" id="KW-0288">FMN</keyword>
<dbReference type="InterPro" id="IPR014729">
    <property type="entry name" value="Rossmann-like_a/b/a_fold"/>
</dbReference>
<comment type="pathway">
    <text evidence="2 15">Cofactor biosynthesis; FAD biosynthesis; FAD from FMN: step 1/1.</text>
</comment>
<name>A0A0S4QJ87_9ACTN</name>
<keyword evidence="12" id="KW-0511">Multifunctional enzyme</keyword>
<accession>A0A0S4QJ87</accession>
<dbReference type="Gene3D" id="3.40.50.620">
    <property type="entry name" value="HUPs"/>
    <property type="match status" value="1"/>
</dbReference>
<keyword evidence="18" id="KW-1185">Reference proteome</keyword>
<dbReference type="CDD" id="cd02064">
    <property type="entry name" value="FAD_synthetase_N"/>
    <property type="match status" value="1"/>
</dbReference>
<keyword evidence="10 15" id="KW-0274">FAD</keyword>
<dbReference type="GO" id="GO:0008531">
    <property type="term" value="F:riboflavin kinase activity"/>
    <property type="evidence" value="ECO:0007669"/>
    <property type="project" value="UniProtKB-UniRule"/>
</dbReference>
<comment type="catalytic activity">
    <reaction evidence="14 15">
        <text>FMN + ATP + H(+) = FAD + diphosphate</text>
        <dbReference type="Rhea" id="RHEA:17237"/>
        <dbReference type="ChEBI" id="CHEBI:15378"/>
        <dbReference type="ChEBI" id="CHEBI:30616"/>
        <dbReference type="ChEBI" id="CHEBI:33019"/>
        <dbReference type="ChEBI" id="CHEBI:57692"/>
        <dbReference type="ChEBI" id="CHEBI:58210"/>
        <dbReference type="EC" id="2.7.7.2"/>
    </reaction>
</comment>
<dbReference type="EC" id="2.7.7.2" evidence="15"/>
<dbReference type="UniPathway" id="UPA00276">
    <property type="reaction ID" value="UER00406"/>
</dbReference>
<keyword evidence="4 15" id="KW-0285">Flavoprotein</keyword>
<evidence type="ECO:0000313" key="17">
    <source>
        <dbReference type="EMBL" id="CUU55643.1"/>
    </source>
</evidence>
<dbReference type="InterPro" id="IPR015865">
    <property type="entry name" value="Riboflavin_kinase_bac/euk"/>
</dbReference>
<evidence type="ECO:0000256" key="8">
    <source>
        <dbReference type="ARBA" id="ARBA00022741"/>
    </source>
</evidence>